<dbReference type="GO" id="GO:0090141">
    <property type="term" value="P:positive regulation of mitochondrial fission"/>
    <property type="evidence" value="ECO:0007669"/>
    <property type="project" value="TreeGrafter"/>
</dbReference>
<dbReference type="OrthoDB" id="1405469at2759"/>
<dbReference type="GO" id="GO:0005524">
    <property type="term" value="F:ATP binding"/>
    <property type="evidence" value="ECO:0007669"/>
    <property type="project" value="UniProtKB-KW"/>
</dbReference>
<dbReference type="Gene3D" id="1.10.510.10">
    <property type="entry name" value="Transferase(Phosphotransferase) domain 1"/>
    <property type="match status" value="1"/>
</dbReference>
<dbReference type="GO" id="GO:0005741">
    <property type="term" value="C:mitochondrial outer membrane"/>
    <property type="evidence" value="ECO:0007669"/>
    <property type="project" value="UniProtKB-SubCell"/>
</dbReference>
<keyword evidence="22" id="KW-1185">Reference proteome</keyword>
<dbReference type="GO" id="GO:0005829">
    <property type="term" value="C:cytosol"/>
    <property type="evidence" value="ECO:0007669"/>
    <property type="project" value="UniProtKB-SubCell"/>
</dbReference>
<dbReference type="PROSITE" id="PS00108">
    <property type="entry name" value="PROTEIN_KINASE_ST"/>
    <property type="match status" value="1"/>
</dbReference>
<evidence type="ECO:0000256" key="12">
    <source>
        <dbReference type="ARBA" id="ARBA00022792"/>
    </source>
</evidence>
<dbReference type="GO" id="GO:0000422">
    <property type="term" value="P:autophagy of mitochondrion"/>
    <property type="evidence" value="ECO:0007669"/>
    <property type="project" value="TreeGrafter"/>
</dbReference>
<comment type="cofactor">
    <cofactor evidence="1">
        <name>Mg(2+)</name>
        <dbReference type="ChEBI" id="CHEBI:18420"/>
    </cofactor>
</comment>
<evidence type="ECO:0000256" key="5">
    <source>
        <dbReference type="ARBA" id="ARBA00012513"/>
    </source>
</evidence>
<dbReference type="AlphaFoldDB" id="A0A504YP08"/>
<evidence type="ECO:0000256" key="15">
    <source>
        <dbReference type="ARBA" id="ARBA00022946"/>
    </source>
</evidence>
<proteinExistence type="predicted"/>
<dbReference type="InterPro" id="IPR011009">
    <property type="entry name" value="Kinase-like_dom_sf"/>
</dbReference>
<gene>
    <name evidence="21" type="ORF">FGIG_00253</name>
</gene>
<comment type="subcellular location">
    <subcellularLocation>
        <location evidence="3">Cytoplasm</location>
        <location evidence="3">Cytosol</location>
    </subcellularLocation>
    <subcellularLocation>
        <location evidence="2">Mitochondrion inner membrane</location>
        <topology evidence="2">Single-pass membrane protein</topology>
    </subcellularLocation>
    <subcellularLocation>
        <location evidence="4">Mitochondrion outer membrane</location>
        <topology evidence="4">Single-pass membrane protein</topology>
    </subcellularLocation>
</comment>
<dbReference type="InterPro" id="IPR051511">
    <property type="entry name" value="MitoQC_Scaffold_Kinases"/>
</dbReference>
<evidence type="ECO:0000313" key="21">
    <source>
        <dbReference type="EMBL" id="TPP59600.1"/>
    </source>
</evidence>
<dbReference type="Proteomes" id="UP000316759">
    <property type="component" value="Unassembled WGS sequence"/>
</dbReference>
<dbReference type="GO" id="GO:0005743">
    <property type="term" value="C:mitochondrial inner membrane"/>
    <property type="evidence" value="ECO:0007669"/>
    <property type="project" value="UniProtKB-SubCell"/>
</dbReference>
<evidence type="ECO:0000256" key="8">
    <source>
        <dbReference type="ARBA" id="ARBA00022723"/>
    </source>
</evidence>
<evidence type="ECO:0000256" key="10">
    <source>
        <dbReference type="ARBA" id="ARBA00022777"/>
    </source>
</evidence>
<comment type="caution">
    <text evidence="21">The sequence shown here is derived from an EMBL/GenBank/DDBJ whole genome shotgun (WGS) entry which is preliminary data.</text>
</comment>
<keyword evidence="12" id="KW-0999">Mitochondrion inner membrane</keyword>
<keyword evidence="12" id="KW-0472">Membrane</keyword>
<name>A0A504YP08_FASGI</name>
<evidence type="ECO:0000256" key="2">
    <source>
        <dbReference type="ARBA" id="ARBA00004434"/>
    </source>
</evidence>
<protein>
    <recommendedName>
        <fullName evidence="5">non-specific serine/threonine protein kinase</fullName>
        <ecNumber evidence="5">2.7.11.1</ecNumber>
    </recommendedName>
</protein>
<evidence type="ECO:0000256" key="7">
    <source>
        <dbReference type="ARBA" id="ARBA00022679"/>
    </source>
</evidence>
<feature type="compositionally biased region" description="Basic and acidic residues" evidence="19">
    <location>
        <begin position="414"/>
        <end position="429"/>
    </location>
</feature>
<dbReference type="PANTHER" id="PTHR22972">
    <property type="entry name" value="SERINE/THREONINE PROTEIN KINASE"/>
    <property type="match status" value="1"/>
</dbReference>
<keyword evidence="8" id="KW-0479">Metal-binding</keyword>
<dbReference type="GO" id="GO:0046872">
    <property type="term" value="F:metal ion binding"/>
    <property type="evidence" value="ECO:0007669"/>
    <property type="project" value="UniProtKB-KW"/>
</dbReference>
<evidence type="ECO:0000256" key="14">
    <source>
        <dbReference type="ARBA" id="ARBA00022842"/>
    </source>
</evidence>
<evidence type="ECO:0000256" key="19">
    <source>
        <dbReference type="SAM" id="MobiDB-lite"/>
    </source>
</evidence>
<keyword evidence="7" id="KW-0808">Transferase</keyword>
<sequence length="880" mass="97540">MALRALLYIASTYLRRLRRFPGAFGKLHKNFRVQIRIETKDPIDSKNVRQAFRKGSTFRTIALFSVFRELQVARKKYTESHICYKHPQSTKYAFKSLQWIGGFSPTAAPFGFLNRVSLTLRLFYLAAINDMSKQRESSWFGGFLSSFNRYPTLPSLTNKSSSLVPKELIGTGCNSAVWSAEVIPDVNENTSFDDRKSFGSSLIDSVSSTCLLQETNNELAVKEFYNYYASVDPEAGVDNPNTPTERECDLKLSSVHPNIVPLVGHFVDRAPAGSVTEAYPMNQTVELAQSVEESSQSDSFTVLSSQCTNIDSPELCSKSEAPTESLRPVWVGAESFPEGFGGQPFTYYLLMPRFSATLDDLLKGTWNPSSETNLVQGHEHSEAKTTGSLDRSSASNGSSTASESASFITQGDTLSREDGFTHSSIESDIHPGTVESIIKTPKSVSATTPEQSPSKCLLDIDEIVAILAQLFDAVAELERLGVAHRDIKPNNILLRPRPVLPANQRPKVSRAQAHQNASDTDDRIWLDDDEVLSTNTRFHVAITDFGCAIRTTPKIPEYFQTSFLRLICHLFTPNLSPSTQPDMFTHSGNVALLAPEIAVVLTSHHSTLPGSDIPSPLDYSRADIWALATLVYPLFGLSNPFIDSCFVTLVKLFVLPPHSILVCVSGSNQIRYLFWLRFIHVSIRSLQTLSSATYSESELPSLPDRAPGVMCWVVMNCLQRNPSFRPPAALVADVLHSWCLLRHSCRRRQRNRVALCTRGMDVASNQSADTTEADSIDLRLSTELEDTPPRGELPPRLASRLRSFLNVCWAADWLTGPARPPNGLRVSFYRRVTLTRLATCLHIVFHEEAVRARRITNSIAAAVGSIKFPSGSGILRFAAK</sequence>
<evidence type="ECO:0000256" key="17">
    <source>
        <dbReference type="ARBA" id="ARBA00047899"/>
    </source>
</evidence>
<comment type="catalytic activity">
    <reaction evidence="17">
        <text>L-threonyl-[protein] + ATP = O-phospho-L-threonyl-[protein] + ADP + H(+)</text>
        <dbReference type="Rhea" id="RHEA:46608"/>
        <dbReference type="Rhea" id="RHEA-COMP:11060"/>
        <dbReference type="Rhea" id="RHEA-COMP:11605"/>
        <dbReference type="ChEBI" id="CHEBI:15378"/>
        <dbReference type="ChEBI" id="CHEBI:30013"/>
        <dbReference type="ChEBI" id="CHEBI:30616"/>
        <dbReference type="ChEBI" id="CHEBI:61977"/>
        <dbReference type="ChEBI" id="CHEBI:456216"/>
        <dbReference type="EC" id="2.7.11.1"/>
    </reaction>
</comment>
<dbReference type="EMBL" id="SUNJ01010500">
    <property type="protein sequence ID" value="TPP59600.1"/>
    <property type="molecule type" value="Genomic_DNA"/>
</dbReference>
<dbReference type="EC" id="2.7.11.1" evidence="5"/>
<dbReference type="PROSITE" id="PS50011">
    <property type="entry name" value="PROTEIN_KINASE_DOM"/>
    <property type="match status" value="1"/>
</dbReference>
<evidence type="ECO:0000256" key="13">
    <source>
        <dbReference type="ARBA" id="ARBA00022840"/>
    </source>
</evidence>
<keyword evidence="13" id="KW-0067">ATP-binding</keyword>
<evidence type="ECO:0000256" key="9">
    <source>
        <dbReference type="ARBA" id="ARBA00022741"/>
    </source>
</evidence>
<evidence type="ECO:0000256" key="1">
    <source>
        <dbReference type="ARBA" id="ARBA00001946"/>
    </source>
</evidence>
<evidence type="ECO:0000256" key="16">
    <source>
        <dbReference type="ARBA" id="ARBA00023128"/>
    </source>
</evidence>
<keyword evidence="16" id="KW-0496">Mitochondrion</keyword>
<feature type="compositionally biased region" description="Low complexity" evidence="19">
    <location>
        <begin position="392"/>
        <end position="406"/>
    </location>
</feature>
<evidence type="ECO:0000256" key="18">
    <source>
        <dbReference type="ARBA" id="ARBA00048679"/>
    </source>
</evidence>
<evidence type="ECO:0000259" key="20">
    <source>
        <dbReference type="PROSITE" id="PS50011"/>
    </source>
</evidence>
<feature type="domain" description="Protein kinase" evidence="20">
    <location>
        <begin position="163"/>
        <end position="739"/>
    </location>
</feature>
<organism evidence="21 22">
    <name type="scientific">Fasciola gigantica</name>
    <name type="common">Giant liver fluke</name>
    <dbReference type="NCBI Taxonomy" id="46835"/>
    <lineage>
        <taxon>Eukaryota</taxon>
        <taxon>Metazoa</taxon>
        <taxon>Spiralia</taxon>
        <taxon>Lophotrochozoa</taxon>
        <taxon>Platyhelminthes</taxon>
        <taxon>Trematoda</taxon>
        <taxon>Digenea</taxon>
        <taxon>Plagiorchiida</taxon>
        <taxon>Echinostomata</taxon>
        <taxon>Echinostomatoidea</taxon>
        <taxon>Fasciolidae</taxon>
        <taxon>Fasciola</taxon>
    </lineage>
</organism>
<dbReference type="GO" id="GO:0042981">
    <property type="term" value="P:regulation of apoptotic process"/>
    <property type="evidence" value="ECO:0007669"/>
    <property type="project" value="TreeGrafter"/>
</dbReference>
<keyword evidence="14" id="KW-0460">Magnesium</keyword>
<evidence type="ECO:0000256" key="6">
    <source>
        <dbReference type="ARBA" id="ARBA00022527"/>
    </source>
</evidence>
<evidence type="ECO:0000256" key="4">
    <source>
        <dbReference type="ARBA" id="ARBA00004572"/>
    </source>
</evidence>
<dbReference type="SMART" id="SM00220">
    <property type="entry name" value="S_TKc"/>
    <property type="match status" value="1"/>
</dbReference>
<dbReference type="SUPFAM" id="SSF56112">
    <property type="entry name" value="Protein kinase-like (PK-like)"/>
    <property type="match status" value="1"/>
</dbReference>
<keyword evidence="10" id="KW-0418">Kinase</keyword>
<comment type="catalytic activity">
    <reaction evidence="18">
        <text>L-seryl-[protein] + ATP = O-phospho-L-seryl-[protein] + ADP + H(+)</text>
        <dbReference type="Rhea" id="RHEA:17989"/>
        <dbReference type="Rhea" id="RHEA-COMP:9863"/>
        <dbReference type="Rhea" id="RHEA-COMP:11604"/>
        <dbReference type="ChEBI" id="CHEBI:15378"/>
        <dbReference type="ChEBI" id="CHEBI:29999"/>
        <dbReference type="ChEBI" id="CHEBI:30616"/>
        <dbReference type="ChEBI" id="CHEBI:83421"/>
        <dbReference type="ChEBI" id="CHEBI:456216"/>
        <dbReference type="EC" id="2.7.11.1"/>
    </reaction>
</comment>
<evidence type="ECO:0000256" key="3">
    <source>
        <dbReference type="ARBA" id="ARBA00004514"/>
    </source>
</evidence>
<dbReference type="STRING" id="46835.A0A504YP08"/>
<keyword evidence="6" id="KW-0723">Serine/threonine-protein kinase</keyword>
<keyword evidence="9" id="KW-0547">Nucleotide-binding</keyword>
<dbReference type="InterPro" id="IPR008271">
    <property type="entry name" value="Ser/Thr_kinase_AS"/>
</dbReference>
<keyword evidence="15" id="KW-0809">Transit peptide</keyword>
<reference evidence="21 22" key="1">
    <citation type="submission" date="2019-04" db="EMBL/GenBank/DDBJ databases">
        <title>Annotation for the trematode Fasciola gigantica.</title>
        <authorList>
            <person name="Choi Y.-J."/>
        </authorList>
    </citation>
    <scope>NUCLEOTIDE SEQUENCE [LARGE SCALE GENOMIC DNA]</scope>
    <source>
        <strain evidence="21">Uganda_cow_1</strain>
    </source>
</reference>
<dbReference type="InterPro" id="IPR000719">
    <property type="entry name" value="Prot_kinase_dom"/>
</dbReference>
<evidence type="ECO:0000256" key="11">
    <source>
        <dbReference type="ARBA" id="ARBA00022787"/>
    </source>
</evidence>
<evidence type="ECO:0000313" key="22">
    <source>
        <dbReference type="Proteomes" id="UP000316759"/>
    </source>
</evidence>
<keyword evidence="11" id="KW-1000">Mitochondrion outer membrane</keyword>
<feature type="region of interest" description="Disordered" evidence="19">
    <location>
        <begin position="369"/>
        <end position="433"/>
    </location>
</feature>
<dbReference type="PANTHER" id="PTHR22972:SF7">
    <property type="entry name" value="SERINE_THREONINE-PROTEIN KINASE PINK1, MITOCHONDRIAL"/>
    <property type="match status" value="1"/>
</dbReference>
<dbReference type="GO" id="GO:0004674">
    <property type="term" value="F:protein serine/threonine kinase activity"/>
    <property type="evidence" value="ECO:0007669"/>
    <property type="project" value="UniProtKB-KW"/>
</dbReference>
<accession>A0A504YP08</accession>